<gene>
    <name evidence="1" type="ORF">G8E03_15385</name>
</gene>
<dbReference type="SUPFAM" id="SSF52540">
    <property type="entry name" value="P-loop containing nucleoside triphosphate hydrolases"/>
    <property type="match status" value="1"/>
</dbReference>
<accession>A0A6G7VQE0</accession>
<keyword evidence="2" id="KW-1185">Reference proteome</keyword>
<sequence length="172" mass="18928">MILAICGLPGSGKSTLAYALARRVGAEVVAWDDHETMTGRSPDEIECWLRRGAPFDEITAPGLVERLRDGGERVILDGLLGPAWPPVAPLISAAIWLDCPPDIALARKMAQMLKIADRRWIAQYLEAYPRFAAPALVLQQERVVPLCSLSLDASSTLRPSLNFIEKRFFSSN</sequence>
<reference evidence="1 2" key="1">
    <citation type="submission" date="2020-03" db="EMBL/GenBank/DDBJ databases">
        <title>Complete genome sequence of Monaibacterium sp. ALG8 with diverse plasmids.</title>
        <authorList>
            <person name="Sun C."/>
        </authorList>
    </citation>
    <scope>NUCLEOTIDE SEQUENCE [LARGE SCALE GENOMIC DNA]</scope>
    <source>
        <strain evidence="1 2">ALG8</strain>
        <plasmid evidence="1 2">unnamed2</plasmid>
    </source>
</reference>
<proteinExistence type="predicted"/>
<dbReference type="RefSeq" id="WP_205793452.1">
    <property type="nucleotide sequence ID" value="NZ_CP049813.1"/>
</dbReference>
<evidence type="ECO:0000313" key="2">
    <source>
        <dbReference type="Proteomes" id="UP000500791"/>
    </source>
</evidence>
<geneLocation type="plasmid" evidence="1 2">
    <name>unnamed2</name>
</geneLocation>
<dbReference type="Proteomes" id="UP000500791">
    <property type="component" value="Plasmid unnamed2"/>
</dbReference>
<dbReference type="AlphaFoldDB" id="A0A6G7VQE0"/>
<keyword evidence="1" id="KW-0614">Plasmid</keyword>
<evidence type="ECO:0000313" key="1">
    <source>
        <dbReference type="EMBL" id="QIK42231.1"/>
    </source>
</evidence>
<dbReference type="Gene3D" id="3.40.50.300">
    <property type="entry name" value="P-loop containing nucleotide triphosphate hydrolases"/>
    <property type="match status" value="1"/>
</dbReference>
<dbReference type="EMBL" id="CP049813">
    <property type="protein sequence ID" value="QIK42231.1"/>
    <property type="molecule type" value="Genomic_DNA"/>
</dbReference>
<dbReference type="Pfam" id="PF13671">
    <property type="entry name" value="AAA_33"/>
    <property type="match status" value="1"/>
</dbReference>
<organism evidence="1 2">
    <name type="scientific">Pontivivens nitratireducens</name>
    <dbReference type="NCBI Taxonomy" id="2758038"/>
    <lineage>
        <taxon>Bacteria</taxon>
        <taxon>Pseudomonadati</taxon>
        <taxon>Pseudomonadota</taxon>
        <taxon>Alphaproteobacteria</taxon>
        <taxon>Rhodobacterales</taxon>
        <taxon>Paracoccaceae</taxon>
        <taxon>Pontivivens</taxon>
    </lineage>
</organism>
<name>A0A6G7VQE0_9RHOB</name>
<dbReference type="InterPro" id="IPR027417">
    <property type="entry name" value="P-loop_NTPase"/>
</dbReference>
<dbReference type="KEGG" id="mon:G8E03_15385"/>
<protein>
    <submittedName>
        <fullName evidence="1">AAA family ATPase</fullName>
    </submittedName>
</protein>